<keyword evidence="1 5" id="KW-0489">Methyltransferase</keyword>
<comment type="caution">
    <text evidence="5">The sequence shown here is derived from an EMBL/GenBank/DDBJ whole genome shotgun (WGS) entry which is preliminary data.</text>
</comment>
<dbReference type="Gene3D" id="3.40.50.150">
    <property type="entry name" value="Vaccinia Virus protein VP39"/>
    <property type="match status" value="1"/>
</dbReference>
<keyword evidence="2 5" id="KW-0808">Transferase</keyword>
<feature type="domain" description="Methyltransferase" evidence="4">
    <location>
        <begin position="59"/>
        <end position="152"/>
    </location>
</feature>
<dbReference type="Proteomes" id="UP000241118">
    <property type="component" value="Unassembled WGS sequence"/>
</dbReference>
<evidence type="ECO:0000256" key="1">
    <source>
        <dbReference type="ARBA" id="ARBA00022603"/>
    </source>
</evidence>
<name>A0A2P8IBG6_SACCR</name>
<dbReference type="GO" id="GO:0032259">
    <property type="term" value="P:methylation"/>
    <property type="evidence" value="ECO:0007669"/>
    <property type="project" value="UniProtKB-KW"/>
</dbReference>
<dbReference type="AlphaFoldDB" id="A0A2P8IBG6"/>
<dbReference type="OrthoDB" id="3825914at2"/>
<evidence type="ECO:0000313" key="6">
    <source>
        <dbReference type="Proteomes" id="UP000241118"/>
    </source>
</evidence>
<dbReference type="GO" id="GO:0008168">
    <property type="term" value="F:methyltransferase activity"/>
    <property type="evidence" value="ECO:0007669"/>
    <property type="project" value="UniProtKB-KW"/>
</dbReference>
<dbReference type="RefSeq" id="WP_106615545.1">
    <property type="nucleotide sequence ID" value="NZ_PYAX01000004.1"/>
</dbReference>
<protein>
    <submittedName>
        <fullName evidence="5">Methyltransferase family protein</fullName>
    </submittedName>
</protein>
<evidence type="ECO:0000256" key="3">
    <source>
        <dbReference type="ARBA" id="ARBA00022691"/>
    </source>
</evidence>
<dbReference type="Pfam" id="PF13649">
    <property type="entry name" value="Methyltransf_25"/>
    <property type="match status" value="1"/>
</dbReference>
<accession>A0A2P8IBG6</accession>
<gene>
    <name evidence="5" type="ORF">B0I31_10499</name>
</gene>
<dbReference type="CDD" id="cd02440">
    <property type="entry name" value="AdoMet_MTases"/>
    <property type="match status" value="1"/>
</dbReference>
<dbReference type="InterPro" id="IPR029063">
    <property type="entry name" value="SAM-dependent_MTases_sf"/>
</dbReference>
<keyword evidence="3" id="KW-0949">S-adenosyl-L-methionine</keyword>
<dbReference type="SUPFAM" id="SSF53335">
    <property type="entry name" value="S-adenosyl-L-methionine-dependent methyltransferases"/>
    <property type="match status" value="1"/>
</dbReference>
<evidence type="ECO:0000313" key="5">
    <source>
        <dbReference type="EMBL" id="PSL55808.1"/>
    </source>
</evidence>
<dbReference type="EMBL" id="PYAX01000004">
    <property type="protein sequence ID" value="PSL55808.1"/>
    <property type="molecule type" value="Genomic_DNA"/>
</dbReference>
<dbReference type="InterPro" id="IPR041698">
    <property type="entry name" value="Methyltransf_25"/>
</dbReference>
<proteinExistence type="predicted"/>
<reference evidence="5 6" key="1">
    <citation type="submission" date="2018-03" db="EMBL/GenBank/DDBJ databases">
        <title>Genomic Encyclopedia of Type Strains, Phase III (KMG-III): the genomes of soil and plant-associated and newly described type strains.</title>
        <authorList>
            <person name="Whitman W."/>
        </authorList>
    </citation>
    <scope>NUCLEOTIDE SEQUENCE [LARGE SCALE GENOMIC DNA]</scope>
    <source>
        <strain evidence="5 6">CGMCC 4.7097</strain>
    </source>
</reference>
<keyword evidence="6" id="KW-1185">Reference proteome</keyword>
<evidence type="ECO:0000256" key="2">
    <source>
        <dbReference type="ARBA" id="ARBA00022679"/>
    </source>
</evidence>
<evidence type="ECO:0000259" key="4">
    <source>
        <dbReference type="Pfam" id="PF13649"/>
    </source>
</evidence>
<dbReference type="PANTHER" id="PTHR43464:SF19">
    <property type="entry name" value="UBIQUINONE BIOSYNTHESIS O-METHYLTRANSFERASE, MITOCHONDRIAL"/>
    <property type="match status" value="1"/>
</dbReference>
<dbReference type="PANTHER" id="PTHR43464">
    <property type="entry name" value="METHYLTRANSFERASE"/>
    <property type="match status" value="1"/>
</dbReference>
<sequence>MAVQDRTFSSENKDFEALYAGRAAFGGVEPGDEVIPWDIGEPQQAVVDLARTGAFTGRVLDVGCGLGENAILLAEHGCDVTGVDGSPTAIAEAGDRAQAQGVAVRFLVSDATELDNVGTGFDTALDSGLYHCLDDGQRAAYAAALHRVCRPGAVLHLFCFAESVPSGTPIAAEALVGRANLHANLGLHWEILDIADAEFATTFTPELLARMAAAAEPTGDRRPGPEAVRLDERGRVLTPMSYVRARRK</sequence>
<organism evidence="5 6">
    <name type="scientific">Saccharothrix carnea</name>
    <dbReference type="NCBI Taxonomy" id="1280637"/>
    <lineage>
        <taxon>Bacteria</taxon>
        <taxon>Bacillati</taxon>
        <taxon>Actinomycetota</taxon>
        <taxon>Actinomycetes</taxon>
        <taxon>Pseudonocardiales</taxon>
        <taxon>Pseudonocardiaceae</taxon>
        <taxon>Saccharothrix</taxon>
    </lineage>
</organism>